<reference evidence="1 2" key="1">
    <citation type="submission" date="2015-04" db="EMBL/GenBank/DDBJ databases">
        <authorList>
            <person name="Syromyatnikov M.Y."/>
            <person name="Popov V.N."/>
        </authorList>
    </citation>
    <scope>NUCLEOTIDE SEQUENCE [LARGE SCALE GENOMIC DNA]</scope>
</reference>
<proteinExistence type="predicted"/>
<protein>
    <submittedName>
        <fullName evidence="1">CLUMA_CG010578, isoform A</fullName>
    </submittedName>
</protein>
<dbReference type="AlphaFoldDB" id="A0A1J1IA70"/>
<keyword evidence="2" id="KW-1185">Reference proteome</keyword>
<accession>A0A1J1IA70</accession>
<name>A0A1J1IA70_9DIPT</name>
<evidence type="ECO:0000313" key="2">
    <source>
        <dbReference type="Proteomes" id="UP000183832"/>
    </source>
</evidence>
<dbReference type="Proteomes" id="UP000183832">
    <property type="component" value="Unassembled WGS sequence"/>
</dbReference>
<dbReference type="EMBL" id="CVRI01000047">
    <property type="protein sequence ID" value="CRK97181.1"/>
    <property type="molecule type" value="Genomic_DNA"/>
</dbReference>
<evidence type="ECO:0000313" key="1">
    <source>
        <dbReference type="EMBL" id="CRK97181.1"/>
    </source>
</evidence>
<sequence length="68" mass="8282">MFLLLAIVVYHCIQKFYSFMRLKHIRDKLFRLSVVTSVQFFKLLEFADLLLMFCYVIHAWYALNDKTE</sequence>
<gene>
    <name evidence="1" type="ORF">CLUMA_CG010578</name>
</gene>
<organism evidence="1 2">
    <name type="scientific">Clunio marinus</name>
    <dbReference type="NCBI Taxonomy" id="568069"/>
    <lineage>
        <taxon>Eukaryota</taxon>
        <taxon>Metazoa</taxon>
        <taxon>Ecdysozoa</taxon>
        <taxon>Arthropoda</taxon>
        <taxon>Hexapoda</taxon>
        <taxon>Insecta</taxon>
        <taxon>Pterygota</taxon>
        <taxon>Neoptera</taxon>
        <taxon>Endopterygota</taxon>
        <taxon>Diptera</taxon>
        <taxon>Nematocera</taxon>
        <taxon>Chironomoidea</taxon>
        <taxon>Chironomidae</taxon>
        <taxon>Clunio</taxon>
    </lineage>
</organism>